<feature type="compositionally biased region" description="Polar residues" evidence="1">
    <location>
        <begin position="14"/>
        <end position="23"/>
    </location>
</feature>
<protein>
    <recommendedName>
        <fullName evidence="4">Siroheme synthase</fullName>
    </recommendedName>
</protein>
<dbReference type="AlphaFoldDB" id="A0A0M8N7T4"/>
<dbReference type="OrthoDB" id="8864979at2759"/>
<evidence type="ECO:0008006" key="4">
    <source>
        <dbReference type="Google" id="ProtNLM"/>
    </source>
</evidence>
<gene>
    <name evidence="2" type="ORF">ESCO_002087</name>
</gene>
<accession>A0A0M8N7T4</accession>
<comment type="caution">
    <text evidence="2">The sequence shown here is derived from an EMBL/GenBank/DDBJ whole genome shotgun (WGS) entry which is preliminary data.</text>
</comment>
<feature type="region of interest" description="Disordered" evidence="1">
    <location>
        <begin position="159"/>
        <end position="193"/>
    </location>
</feature>
<feature type="region of interest" description="Disordered" evidence="1">
    <location>
        <begin position="324"/>
        <end position="366"/>
    </location>
</feature>
<reference evidence="2 3" key="1">
    <citation type="submission" date="2015-07" db="EMBL/GenBank/DDBJ databases">
        <title>The genome of the fungus Escovopsis weberi, a specialized disease agent of ant agriculture.</title>
        <authorList>
            <person name="de Man T.J."/>
            <person name="Stajich J.E."/>
            <person name="Kubicek C.P."/>
            <person name="Chenthamara K."/>
            <person name="Atanasova L."/>
            <person name="Druzhinina I.S."/>
            <person name="Birnbaum S."/>
            <person name="Barribeau S.M."/>
            <person name="Teiling C."/>
            <person name="Suen G."/>
            <person name="Currie C."/>
            <person name="Gerardo N.M."/>
        </authorList>
    </citation>
    <scope>NUCLEOTIDE SEQUENCE [LARGE SCALE GENOMIC DNA]</scope>
</reference>
<keyword evidence="3" id="KW-1185">Reference proteome</keyword>
<dbReference type="InterPro" id="IPR025204">
    <property type="entry name" value="CENP-L"/>
</dbReference>
<dbReference type="EMBL" id="LGSR01000006">
    <property type="protein sequence ID" value="KOS22474.1"/>
    <property type="molecule type" value="Genomic_DNA"/>
</dbReference>
<dbReference type="Pfam" id="PF13092">
    <property type="entry name" value="CENP-L"/>
    <property type="match status" value="1"/>
</dbReference>
<sequence>MARRKAEATAHQPEASTPEPTANDTDDEAEELAVPPFFNTTFSTHRISPLYVGAQRLSQGRLDTLARRLRDMLVGDVVRGIQVGLEAAETPLGRQVGPLRAVQMRWFRAEDVLGRGGEGGEVEDIAGLSNEQKQGLWIEIRHENASYVALLLPAYSKTKPKTTTTTGTKKGAGAPRWAMRSGNGSGKGQGDEADGSHFVDLPLLLMKMPVALKTMVSEWLASTFDCRVSRLSLGTRTLVRVWEGWMQAQHAGLPRQSADLVVTLAFNAPLAPRDITAGVGEGKREEEGGDYYEEEAGLKSMEISVASTELRHFLRAGESILKDRAGGKDGADAQPSRWDTVGERERRRLAGPNTDDGWAWRKSKDGPGDPFTEALARYLDHHLALDLFHPGVRVVQVACGGFVLAQSRVKIARPGPGVATTEESAMVAWMFVMQLGERIRGGGGKPPGT</sequence>
<feature type="compositionally biased region" description="Low complexity" evidence="1">
    <location>
        <begin position="161"/>
        <end position="175"/>
    </location>
</feature>
<evidence type="ECO:0000256" key="1">
    <source>
        <dbReference type="SAM" id="MobiDB-lite"/>
    </source>
</evidence>
<evidence type="ECO:0000313" key="3">
    <source>
        <dbReference type="Proteomes" id="UP000053831"/>
    </source>
</evidence>
<proteinExistence type="predicted"/>
<dbReference type="Proteomes" id="UP000053831">
    <property type="component" value="Unassembled WGS sequence"/>
</dbReference>
<evidence type="ECO:0000313" key="2">
    <source>
        <dbReference type="EMBL" id="KOS22474.1"/>
    </source>
</evidence>
<organism evidence="2 3">
    <name type="scientific">Escovopsis weberi</name>
    <dbReference type="NCBI Taxonomy" id="150374"/>
    <lineage>
        <taxon>Eukaryota</taxon>
        <taxon>Fungi</taxon>
        <taxon>Dikarya</taxon>
        <taxon>Ascomycota</taxon>
        <taxon>Pezizomycotina</taxon>
        <taxon>Sordariomycetes</taxon>
        <taxon>Hypocreomycetidae</taxon>
        <taxon>Hypocreales</taxon>
        <taxon>Hypocreaceae</taxon>
        <taxon>Escovopsis</taxon>
    </lineage>
</organism>
<feature type="region of interest" description="Disordered" evidence="1">
    <location>
        <begin position="1"/>
        <end position="28"/>
    </location>
</feature>
<name>A0A0M8N7T4_ESCWE</name>